<proteinExistence type="predicted"/>
<dbReference type="Gene3D" id="1.10.287.470">
    <property type="entry name" value="Helix hairpin bin"/>
    <property type="match status" value="1"/>
</dbReference>
<evidence type="ECO:0000313" key="7">
    <source>
        <dbReference type="Proteomes" id="UP000199021"/>
    </source>
</evidence>
<feature type="domain" description="Multidrug resistance protein MdtA-like C-terminal permuted SH3" evidence="5">
    <location>
        <begin position="374"/>
        <end position="401"/>
    </location>
</feature>
<dbReference type="Pfam" id="PF25967">
    <property type="entry name" value="RND-MFP_C"/>
    <property type="match status" value="1"/>
</dbReference>
<dbReference type="InterPro" id="IPR058627">
    <property type="entry name" value="MdtA-like_C"/>
</dbReference>
<organism evidence="6 7">
    <name type="scientific">Neolewinella agarilytica</name>
    <dbReference type="NCBI Taxonomy" id="478744"/>
    <lineage>
        <taxon>Bacteria</taxon>
        <taxon>Pseudomonadati</taxon>
        <taxon>Bacteroidota</taxon>
        <taxon>Saprospiria</taxon>
        <taxon>Saprospirales</taxon>
        <taxon>Lewinellaceae</taxon>
        <taxon>Neolewinella</taxon>
    </lineage>
</organism>
<dbReference type="InParanoid" id="A0A1H9BBE3"/>
<evidence type="ECO:0000256" key="4">
    <source>
        <dbReference type="SAM" id="Phobius"/>
    </source>
</evidence>
<evidence type="ECO:0000313" key="6">
    <source>
        <dbReference type="EMBL" id="SEP86189.1"/>
    </source>
</evidence>
<feature type="transmembrane region" description="Helical" evidence="4">
    <location>
        <begin position="18"/>
        <end position="36"/>
    </location>
</feature>
<dbReference type="EMBL" id="FOFB01000003">
    <property type="protein sequence ID" value="SEP86189.1"/>
    <property type="molecule type" value="Genomic_DNA"/>
</dbReference>
<dbReference type="Gene3D" id="2.40.30.170">
    <property type="match status" value="1"/>
</dbReference>
<dbReference type="OrthoDB" id="9806939at2"/>
<dbReference type="PANTHER" id="PTHR32347">
    <property type="entry name" value="EFFLUX SYSTEM COMPONENT YKNX-RELATED"/>
    <property type="match status" value="1"/>
</dbReference>
<dbReference type="Gene3D" id="2.40.50.100">
    <property type="match status" value="1"/>
</dbReference>
<evidence type="ECO:0000259" key="5">
    <source>
        <dbReference type="Pfam" id="PF25967"/>
    </source>
</evidence>
<gene>
    <name evidence="6" type="ORF">SAMN05444359_10355</name>
</gene>
<evidence type="ECO:0000256" key="3">
    <source>
        <dbReference type="SAM" id="Coils"/>
    </source>
</evidence>
<dbReference type="STRING" id="478744.SAMN05444359_10355"/>
<dbReference type="Gene3D" id="2.40.420.20">
    <property type="match status" value="1"/>
</dbReference>
<keyword evidence="4" id="KW-0812">Transmembrane</keyword>
<keyword evidence="4" id="KW-1133">Transmembrane helix</keyword>
<keyword evidence="2 3" id="KW-0175">Coiled coil</keyword>
<comment type="subcellular location">
    <subcellularLocation>
        <location evidence="1">Cell envelope</location>
    </subcellularLocation>
</comment>
<dbReference type="Proteomes" id="UP000199021">
    <property type="component" value="Unassembled WGS sequence"/>
</dbReference>
<name>A0A1H9BBE3_9BACT</name>
<keyword evidence="7" id="KW-1185">Reference proteome</keyword>
<dbReference type="AlphaFoldDB" id="A0A1H9BBE3"/>
<dbReference type="InterPro" id="IPR050465">
    <property type="entry name" value="UPF0194_transport"/>
</dbReference>
<protein>
    <submittedName>
        <fullName evidence="6">HlyD family secretion protein</fullName>
    </submittedName>
</protein>
<keyword evidence="4" id="KW-0472">Membrane</keyword>
<evidence type="ECO:0000256" key="2">
    <source>
        <dbReference type="ARBA" id="ARBA00023054"/>
    </source>
</evidence>
<sequence length="415" mass="46207">MDRTIDQSSINKRRNGRILTWVIAIIAVLAAIYFGMRLLRPTADEDNLRFATVERGEVLNTITATATVLPAFEEQLNAPVSTTIDEVLLTAGREVKAGELIMKLDRDYVGLQLDGRRDQLALKENNIGLLNLEYERDLKDFGYDAEIKKLELAAAEARLADARRLLKIGGATAEEVEAAELAVKITKLESDKLDNALAYSQNSLAGRKRQLQLEVGMEEKEVQQLSRKMRETEVRAPRPGVVTWVNENIGQQVTEGAPLARIANLGRYKIEATCSDRFAEQINVGLPIEMRINGAKLPGKISSILPEVTDNALRFRVELDNPSNDNLRPNLRAELYVITNRREDVLRVKNGPAFRGGKMQSVFAIRGEEAVRLEVATGIRNGDFVEILGGLEAGDRIIISDTEELERVSSFKLTE</sequence>
<evidence type="ECO:0000256" key="1">
    <source>
        <dbReference type="ARBA" id="ARBA00004196"/>
    </source>
</evidence>
<dbReference type="PANTHER" id="PTHR32347:SF14">
    <property type="entry name" value="EFFLUX SYSTEM COMPONENT YKNX-RELATED"/>
    <property type="match status" value="1"/>
</dbReference>
<accession>A0A1H9BBE3</accession>
<feature type="coiled-coil region" evidence="3">
    <location>
        <begin position="208"/>
        <end position="235"/>
    </location>
</feature>
<reference evidence="7" key="1">
    <citation type="submission" date="2016-10" db="EMBL/GenBank/DDBJ databases">
        <authorList>
            <person name="Varghese N."/>
            <person name="Submissions S."/>
        </authorList>
    </citation>
    <scope>NUCLEOTIDE SEQUENCE [LARGE SCALE GENOMIC DNA]</scope>
    <source>
        <strain evidence="7">DSM 24740</strain>
    </source>
</reference>
<dbReference type="RefSeq" id="WP_090165487.1">
    <property type="nucleotide sequence ID" value="NZ_FOFB01000003.1"/>
</dbReference>
<dbReference type="SUPFAM" id="SSF111369">
    <property type="entry name" value="HlyD-like secretion proteins"/>
    <property type="match status" value="1"/>
</dbReference>
<dbReference type="GO" id="GO:0030313">
    <property type="term" value="C:cell envelope"/>
    <property type="evidence" value="ECO:0007669"/>
    <property type="project" value="UniProtKB-SubCell"/>
</dbReference>